<keyword evidence="1" id="KW-1133">Transmembrane helix</keyword>
<accession>A0A8J4WV50</accession>
<keyword evidence="3" id="KW-1185">Reference proteome</keyword>
<evidence type="ECO:0000313" key="2">
    <source>
        <dbReference type="EMBL" id="KAF5405850.1"/>
    </source>
</evidence>
<sequence>MGVLIFVTITLCCQCRNKFVGIVGIVCGSLTLILTIIAYVTDNTKNILRNKLLPLESEWIFGGILISIGMILLAITVAVIDRYRRISGYAT</sequence>
<feature type="transmembrane region" description="Helical" evidence="1">
    <location>
        <begin position="59"/>
        <end position="80"/>
    </location>
</feature>
<keyword evidence="1" id="KW-0812">Transmembrane</keyword>
<gene>
    <name evidence="2" type="ORF">PHET_00591</name>
</gene>
<reference evidence="2" key="1">
    <citation type="submission" date="2019-05" db="EMBL/GenBank/DDBJ databases">
        <title>Annotation for the trematode Paragonimus heterotremus.</title>
        <authorList>
            <person name="Choi Y.-J."/>
        </authorList>
    </citation>
    <scope>NUCLEOTIDE SEQUENCE</scope>
    <source>
        <strain evidence="2">LC</strain>
    </source>
</reference>
<dbReference type="Proteomes" id="UP000748531">
    <property type="component" value="Unassembled WGS sequence"/>
</dbReference>
<name>A0A8J4WV50_9TREM</name>
<keyword evidence="1" id="KW-0472">Membrane</keyword>
<comment type="caution">
    <text evidence="2">The sequence shown here is derived from an EMBL/GenBank/DDBJ whole genome shotgun (WGS) entry which is preliminary data.</text>
</comment>
<evidence type="ECO:0000256" key="1">
    <source>
        <dbReference type="SAM" id="Phobius"/>
    </source>
</evidence>
<feature type="transmembrane region" description="Helical" evidence="1">
    <location>
        <begin position="19"/>
        <end position="39"/>
    </location>
</feature>
<dbReference type="AlphaFoldDB" id="A0A8J4WV50"/>
<protein>
    <submittedName>
        <fullName evidence="2">Uncharacterized protein</fullName>
    </submittedName>
</protein>
<dbReference type="EMBL" id="LUCH01000183">
    <property type="protein sequence ID" value="KAF5405850.1"/>
    <property type="molecule type" value="Genomic_DNA"/>
</dbReference>
<evidence type="ECO:0000313" key="3">
    <source>
        <dbReference type="Proteomes" id="UP000748531"/>
    </source>
</evidence>
<proteinExistence type="predicted"/>
<organism evidence="2 3">
    <name type="scientific">Paragonimus heterotremus</name>
    <dbReference type="NCBI Taxonomy" id="100268"/>
    <lineage>
        <taxon>Eukaryota</taxon>
        <taxon>Metazoa</taxon>
        <taxon>Spiralia</taxon>
        <taxon>Lophotrochozoa</taxon>
        <taxon>Platyhelminthes</taxon>
        <taxon>Trematoda</taxon>
        <taxon>Digenea</taxon>
        <taxon>Plagiorchiida</taxon>
        <taxon>Troglotremata</taxon>
        <taxon>Troglotrematidae</taxon>
        <taxon>Paragonimus</taxon>
    </lineage>
</organism>